<dbReference type="PANTHER" id="PTHR42781:SF5">
    <property type="entry name" value="PUTRESCINE TRANSPORT ATP-BINDING PROTEIN POTG"/>
    <property type="match status" value="1"/>
</dbReference>
<keyword evidence="12" id="KW-1185">Reference proteome</keyword>
<comment type="subunit">
    <text evidence="8">The complex is composed of two ATP-binding proteins (PotA), two transmembrane proteins (PotB and PotC) and a solute-binding protein (PotD).</text>
</comment>
<keyword evidence="3" id="KW-0997">Cell inner membrane</keyword>
<gene>
    <name evidence="8 11" type="primary">potA</name>
    <name evidence="11" type="ORF">EKK97_15175</name>
</gene>
<dbReference type="InterPro" id="IPR003439">
    <property type="entry name" value="ABC_transporter-like_ATP-bd"/>
</dbReference>
<accession>A0A6I6SJF9</accession>
<dbReference type="InterPro" id="IPR050093">
    <property type="entry name" value="ABC_SmlMolc_Importer"/>
</dbReference>
<comment type="function">
    <text evidence="8">Part of the ABC transporter complex PotABCD involved in spermidine/putrescine import. Responsible for energy coupling to the transport system.</text>
</comment>
<dbReference type="Pfam" id="PF00005">
    <property type="entry name" value="ABC_tran"/>
    <property type="match status" value="1"/>
</dbReference>
<dbReference type="SMART" id="SM00382">
    <property type="entry name" value="AAA"/>
    <property type="match status" value="1"/>
</dbReference>
<proteinExistence type="inferred from homology"/>
<evidence type="ECO:0000256" key="3">
    <source>
        <dbReference type="ARBA" id="ARBA00022519"/>
    </source>
</evidence>
<dbReference type="InterPro" id="IPR005893">
    <property type="entry name" value="PotA-like"/>
</dbReference>
<dbReference type="GO" id="GO:0015417">
    <property type="term" value="F:ABC-type polyamine transporter activity"/>
    <property type="evidence" value="ECO:0007669"/>
    <property type="project" value="UniProtKB-EC"/>
</dbReference>
<protein>
    <recommendedName>
        <fullName evidence="8">Spermidine/putrescine import ATP-binding protein PotA</fullName>
        <ecNumber evidence="8">7.6.2.11</ecNumber>
    </recommendedName>
</protein>
<dbReference type="KEGG" id="htx:EKK97_15175"/>
<evidence type="ECO:0000256" key="6">
    <source>
        <dbReference type="ARBA" id="ARBA00022967"/>
    </source>
</evidence>
<dbReference type="PROSITE" id="PS00211">
    <property type="entry name" value="ABC_TRANSPORTER_1"/>
    <property type="match status" value="1"/>
</dbReference>
<feature type="compositionally biased region" description="Basic and acidic residues" evidence="9">
    <location>
        <begin position="11"/>
        <end position="21"/>
    </location>
</feature>
<feature type="domain" description="ABC transporter" evidence="10">
    <location>
        <begin position="38"/>
        <end position="268"/>
    </location>
</feature>
<dbReference type="InterPro" id="IPR003593">
    <property type="entry name" value="AAA+_ATPase"/>
</dbReference>
<evidence type="ECO:0000256" key="5">
    <source>
        <dbReference type="ARBA" id="ARBA00022840"/>
    </source>
</evidence>
<evidence type="ECO:0000256" key="9">
    <source>
        <dbReference type="SAM" id="MobiDB-lite"/>
    </source>
</evidence>
<dbReference type="PROSITE" id="PS50893">
    <property type="entry name" value="ABC_TRANSPORTER_2"/>
    <property type="match status" value="1"/>
</dbReference>
<reference evidence="11 12" key="1">
    <citation type="submission" date="2019-01" db="EMBL/GenBank/DDBJ databases">
        <title>Complete genome of a denitifying bacterium Halomons sp. BC-M4-5.</title>
        <authorList>
            <person name="Wang L."/>
            <person name="Shao Z."/>
        </authorList>
    </citation>
    <scope>NUCLEOTIDE SEQUENCE [LARGE SCALE GENOMIC DNA]</scope>
    <source>
        <strain evidence="11 12">BC-M4-5</strain>
    </source>
</reference>
<evidence type="ECO:0000313" key="12">
    <source>
        <dbReference type="Proteomes" id="UP000464013"/>
    </source>
</evidence>
<dbReference type="Pfam" id="PF08402">
    <property type="entry name" value="TOBE_2"/>
    <property type="match status" value="1"/>
</dbReference>
<dbReference type="AlphaFoldDB" id="A0A6I6SJF9"/>
<comment type="catalytic activity">
    <reaction evidence="8">
        <text>ATP + H2O + polyamine-[polyamine-binding protein]Side 1 = ADP + phosphate + polyamineSide 2 + [polyamine-binding protein]Side 1.</text>
        <dbReference type="EC" id="7.6.2.11"/>
    </reaction>
</comment>
<keyword evidence="5 8" id="KW-0067">ATP-binding</keyword>
<organism evidence="11 12">
    <name type="scientific">Billgrantia tianxiuensis</name>
    <dbReference type="NCBI Taxonomy" id="2497861"/>
    <lineage>
        <taxon>Bacteria</taxon>
        <taxon>Pseudomonadati</taxon>
        <taxon>Pseudomonadota</taxon>
        <taxon>Gammaproteobacteria</taxon>
        <taxon>Oceanospirillales</taxon>
        <taxon>Halomonadaceae</taxon>
        <taxon>Billgrantia</taxon>
    </lineage>
</organism>
<dbReference type="EMBL" id="CP035042">
    <property type="protein sequence ID" value="QHC50669.1"/>
    <property type="molecule type" value="Genomic_DNA"/>
</dbReference>
<evidence type="ECO:0000256" key="2">
    <source>
        <dbReference type="ARBA" id="ARBA00022475"/>
    </source>
</evidence>
<keyword evidence="4 8" id="KW-0547">Nucleotide-binding</keyword>
<evidence type="ECO:0000256" key="4">
    <source>
        <dbReference type="ARBA" id="ARBA00022741"/>
    </source>
</evidence>
<dbReference type="OrthoDB" id="9802264at2"/>
<dbReference type="GO" id="GO:0005524">
    <property type="term" value="F:ATP binding"/>
    <property type="evidence" value="ECO:0007669"/>
    <property type="project" value="UniProtKB-KW"/>
</dbReference>
<evidence type="ECO:0000313" key="11">
    <source>
        <dbReference type="EMBL" id="QHC50669.1"/>
    </source>
</evidence>
<keyword evidence="2 8" id="KW-1003">Cell membrane</keyword>
<name>A0A6I6SJF9_9GAMM</name>
<dbReference type="NCBIfam" id="TIGR01187">
    <property type="entry name" value="potA"/>
    <property type="match status" value="1"/>
</dbReference>
<feature type="region of interest" description="Disordered" evidence="9">
    <location>
        <begin position="1"/>
        <end position="31"/>
    </location>
</feature>
<dbReference type="EC" id="7.6.2.11" evidence="8"/>
<dbReference type="Gene3D" id="2.40.50.100">
    <property type="match status" value="1"/>
</dbReference>
<dbReference type="FunFam" id="3.40.50.300:FF:000133">
    <property type="entry name" value="Spermidine/putrescine import ATP-binding protein PotA"/>
    <property type="match status" value="1"/>
</dbReference>
<dbReference type="InterPro" id="IPR017871">
    <property type="entry name" value="ABC_transporter-like_CS"/>
</dbReference>
<evidence type="ECO:0000256" key="1">
    <source>
        <dbReference type="ARBA" id="ARBA00022448"/>
    </source>
</evidence>
<keyword evidence="1 8" id="KW-0813">Transport</keyword>
<dbReference type="GO" id="GO:0016887">
    <property type="term" value="F:ATP hydrolysis activity"/>
    <property type="evidence" value="ECO:0007669"/>
    <property type="project" value="InterPro"/>
</dbReference>
<dbReference type="InterPro" id="IPR008995">
    <property type="entry name" value="Mo/tungstate-bd_C_term_dom"/>
</dbReference>
<comment type="similarity">
    <text evidence="8">Belongs to the ABC transporter superfamily. Spermidine/putrescine importer (TC 3.A.1.11.1) family.</text>
</comment>
<dbReference type="Gene3D" id="3.40.50.300">
    <property type="entry name" value="P-loop containing nucleotide triphosphate hydrolases"/>
    <property type="match status" value="1"/>
</dbReference>
<dbReference type="GO" id="GO:0043190">
    <property type="term" value="C:ATP-binding cassette (ABC) transporter complex"/>
    <property type="evidence" value="ECO:0007669"/>
    <property type="project" value="InterPro"/>
</dbReference>
<dbReference type="GO" id="GO:0015847">
    <property type="term" value="P:putrescine transport"/>
    <property type="evidence" value="ECO:0007669"/>
    <property type="project" value="UniProtKB-ARBA"/>
</dbReference>
<dbReference type="PANTHER" id="PTHR42781">
    <property type="entry name" value="SPERMIDINE/PUTRESCINE IMPORT ATP-BINDING PROTEIN POTA"/>
    <property type="match status" value="1"/>
</dbReference>
<dbReference type="Proteomes" id="UP000464013">
    <property type="component" value="Chromosome"/>
</dbReference>
<evidence type="ECO:0000256" key="8">
    <source>
        <dbReference type="RuleBase" id="RU364083"/>
    </source>
</evidence>
<sequence>MPQSQTQAAESPRRTVERSTDADAMVGKPRPAHNEALMEIRRVSKRFDGVLAVDDVSLSIRRGEIFALLGGSGSGKSTLLRMLAGFEKPSEGQIVLDGEDITAMPPYERPINMMFQSYALFPHMTVAQNIAFGLKQDKLPRREIDERVAEMLKLVHMEAYARRKPHQLSGGQRQRVALARSLAKRPKLLLLDEPMGALDKKLRTEMQLEVVQILERVGVTCIMVTHDQEEAMTMADRVAIMADGWIAQVGTPMDVYESPANRMVAEFVGTVNLFEGEIVVDETDHCVIESPALGRAIRIGHGVSTQADERRVWVAVRPEKTWLTRECPSGDFNWAAGIVEDIAYLGGFSVYYVRLESGQLVKASMANTERRGDRPRWDEPVFVHWDDQSAVILHD</sequence>
<evidence type="ECO:0000259" key="10">
    <source>
        <dbReference type="PROSITE" id="PS50893"/>
    </source>
</evidence>
<dbReference type="InterPro" id="IPR027417">
    <property type="entry name" value="P-loop_NTPase"/>
</dbReference>
<keyword evidence="7 8" id="KW-0472">Membrane</keyword>
<dbReference type="SUPFAM" id="SSF50331">
    <property type="entry name" value="MOP-like"/>
    <property type="match status" value="1"/>
</dbReference>
<keyword evidence="6 8" id="KW-1278">Translocase</keyword>
<dbReference type="SUPFAM" id="SSF52540">
    <property type="entry name" value="P-loop containing nucleoside triphosphate hydrolases"/>
    <property type="match status" value="1"/>
</dbReference>
<dbReference type="InterPro" id="IPR013611">
    <property type="entry name" value="Transp-assoc_OB_typ2"/>
</dbReference>
<evidence type="ECO:0000256" key="7">
    <source>
        <dbReference type="ARBA" id="ARBA00023136"/>
    </source>
</evidence>